<evidence type="ECO:0000256" key="4">
    <source>
        <dbReference type="ARBA" id="ARBA00022989"/>
    </source>
</evidence>
<feature type="transmembrane region" description="Helical" evidence="6">
    <location>
        <begin position="367"/>
        <end position="386"/>
    </location>
</feature>
<comment type="subcellular location">
    <subcellularLocation>
        <location evidence="1">Cell membrane</location>
        <topology evidence="1">Multi-pass membrane protein</topology>
    </subcellularLocation>
</comment>
<dbReference type="InterPro" id="IPR036259">
    <property type="entry name" value="MFS_trans_sf"/>
</dbReference>
<evidence type="ECO:0000256" key="3">
    <source>
        <dbReference type="ARBA" id="ARBA00022692"/>
    </source>
</evidence>
<feature type="transmembrane region" description="Helical" evidence="6">
    <location>
        <begin position="96"/>
        <end position="117"/>
    </location>
</feature>
<keyword evidence="4 6" id="KW-1133">Transmembrane helix</keyword>
<dbReference type="Proteomes" id="UP001344906">
    <property type="component" value="Unassembled WGS sequence"/>
</dbReference>
<dbReference type="Gene3D" id="1.20.1720.10">
    <property type="entry name" value="Multidrug resistance protein D"/>
    <property type="match status" value="1"/>
</dbReference>
<name>A0ABQ6FLQ1_9CHLR</name>
<dbReference type="CDD" id="cd17321">
    <property type="entry name" value="MFS_MMR_MDR_like"/>
    <property type="match status" value="1"/>
</dbReference>
<dbReference type="PANTHER" id="PTHR42718:SF9">
    <property type="entry name" value="MAJOR FACILITATOR SUPERFAMILY MULTIDRUG TRANSPORTER MFSC"/>
    <property type="match status" value="1"/>
</dbReference>
<dbReference type="InterPro" id="IPR011701">
    <property type="entry name" value="MFS"/>
</dbReference>
<keyword evidence="9" id="KW-1185">Reference proteome</keyword>
<dbReference type="Gene3D" id="1.20.1250.20">
    <property type="entry name" value="MFS general substrate transporter like domains"/>
    <property type="match status" value="1"/>
</dbReference>
<accession>A0ABQ6FLQ1</accession>
<dbReference type="PANTHER" id="PTHR42718">
    <property type="entry name" value="MAJOR FACILITATOR SUPERFAMILY MULTIDRUG TRANSPORTER MFSC"/>
    <property type="match status" value="1"/>
</dbReference>
<dbReference type="SUPFAM" id="SSF103473">
    <property type="entry name" value="MFS general substrate transporter"/>
    <property type="match status" value="1"/>
</dbReference>
<feature type="transmembrane region" description="Helical" evidence="6">
    <location>
        <begin position="232"/>
        <end position="252"/>
    </location>
</feature>
<evidence type="ECO:0000313" key="8">
    <source>
        <dbReference type="EMBL" id="GLV55180.1"/>
    </source>
</evidence>
<dbReference type="InterPro" id="IPR020846">
    <property type="entry name" value="MFS_dom"/>
</dbReference>
<keyword evidence="5 6" id="KW-0472">Membrane</keyword>
<proteinExistence type="predicted"/>
<feature type="transmembrane region" description="Helical" evidence="6">
    <location>
        <begin position="41"/>
        <end position="60"/>
    </location>
</feature>
<dbReference type="Pfam" id="PF07690">
    <property type="entry name" value="MFS_1"/>
    <property type="match status" value="1"/>
</dbReference>
<dbReference type="EMBL" id="BSRI01000001">
    <property type="protein sequence ID" value="GLV55180.1"/>
    <property type="molecule type" value="Genomic_DNA"/>
</dbReference>
<reference evidence="8 9" key="1">
    <citation type="submission" date="2023-02" db="EMBL/GenBank/DDBJ databases">
        <title>Dictyobacter halimunensis sp. nov., a new member of the class Ktedonobacteria from forest soil in a geothermal area.</title>
        <authorList>
            <person name="Rachmania M.K."/>
            <person name="Ningsih F."/>
            <person name="Sakai Y."/>
            <person name="Yabe S."/>
            <person name="Yokota A."/>
            <person name="Sjamsuridzal W."/>
        </authorList>
    </citation>
    <scope>NUCLEOTIDE SEQUENCE [LARGE SCALE GENOMIC DNA]</scope>
    <source>
        <strain evidence="8 9">S3.2.2.5</strain>
    </source>
</reference>
<comment type="caution">
    <text evidence="8">The sequence shown here is derived from an EMBL/GenBank/DDBJ whole genome shotgun (WGS) entry which is preliminary data.</text>
</comment>
<evidence type="ECO:0000256" key="2">
    <source>
        <dbReference type="ARBA" id="ARBA00022448"/>
    </source>
</evidence>
<feature type="domain" description="Major facilitator superfamily (MFS) profile" evidence="7">
    <location>
        <begin position="1"/>
        <end position="541"/>
    </location>
</feature>
<dbReference type="PROSITE" id="PS50850">
    <property type="entry name" value="MFS"/>
    <property type="match status" value="1"/>
</dbReference>
<gene>
    <name evidence="8" type="ORF">KDH_20270</name>
</gene>
<feature type="transmembrane region" description="Helical" evidence="6">
    <location>
        <begin position="164"/>
        <end position="182"/>
    </location>
</feature>
<feature type="transmembrane region" description="Helical" evidence="6">
    <location>
        <begin position="517"/>
        <end position="535"/>
    </location>
</feature>
<evidence type="ECO:0000256" key="5">
    <source>
        <dbReference type="ARBA" id="ARBA00023136"/>
    </source>
</evidence>
<feature type="transmembrane region" description="Helical" evidence="6">
    <location>
        <begin position="7"/>
        <end position="29"/>
    </location>
</feature>
<keyword evidence="3 6" id="KW-0812">Transmembrane</keyword>
<protein>
    <submittedName>
        <fullName evidence="8">MFS transporter</fullName>
    </submittedName>
</protein>
<feature type="transmembrane region" description="Helical" evidence="6">
    <location>
        <begin position="72"/>
        <end position="90"/>
    </location>
</feature>
<sequence length="567" mass="60038">MSNTTLGMLMATINSSIVLISLPAIFTGVGVNPLAPGETNYLLWMLMGYMIITATLVVTFGRIGDIYGRVKLYNLGFAIFTVGSILLYLTPGSGDSAIIMMILFRLVQGVGAGFLMANSTAILTDAFPAHQRGMALGINQMVAILGSILGLIVGGLLSVVSWRAVFLVSVPFGILGTVWAYLKLRETSTVSTKHQGIDWFGNITFFLGLTILLIGLTYGIEPYGSSAMGWGNPMVIAALVIGALLLVAFVWIEMHVAAPMFQLSLFRIPAFTTGNISGLLSGLARGGLQFILIIWLQGIWLPLHGYNFEDTPLWAGIYMLPLMVGFVIMGPLSGWLSDRFGARIFSAVGMFLQAIGFVLLTILPTNFVYLPFALILFVMGIGQGMFASPNTTDIMNSVPASARGAGSGMRSTFQNAATVISMGMFFSIVTAGLAASLPGVLYGGLTKAGLPASVANGVAHLPPVAALFAAFLGFNPMQTMLPPAVLNALPQASRAQLLGKSFFPNLISGPFVDGLHIAFYIAAAMCLVAGCVSLIRTRRAQLAANEAEHIEVIAPEVEAVAEMAGEQ</sequence>
<feature type="transmembrane region" description="Helical" evidence="6">
    <location>
        <begin position="138"/>
        <end position="158"/>
    </location>
</feature>
<evidence type="ECO:0000256" key="6">
    <source>
        <dbReference type="SAM" id="Phobius"/>
    </source>
</evidence>
<feature type="transmembrane region" description="Helical" evidence="6">
    <location>
        <begin position="454"/>
        <end position="474"/>
    </location>
</feature>
<organism evidence="8 9">
    <name type="scientific">Dictyobacter halimunensis</name>
    <dbReference type="NCBI Taxonomy" id="3026934"/>
    <lineage>
        <taxon>Bacteria</taxon>
        <taxon>Bacillati</taxon>
        <taxon>Chloroflexota</taxon>
        <taxon>Ktedonobacteria</taxon>
        <taxon>Ktedonobacterales</taxon>
        <taxon>Dictyobacteraceae</taxon>
        <taxon>Dictyobacter</taxon>
    </lineage>
</organism>
<feature type="transmembrane region" description="Helical" evidence="6">
    <location>
        <begin position="419"/>
        <end position="442"/>
    </location>
</feature>
<feature type="transmembrane region" description="Helical" evidence="6">
    <location>
        <begin position="313"/>
        <end position="334"/>
    </location>
</feature>
<feature type="transmembrane region" description="Helical" evidence="6">
    <location>
        <begin position="203"/>
        <end position="220"/>
    </location>
</feature>
<evidence type="ECO:0000259" key="7">
    <source>
        <dbReference type="PROSITE" id="PS50850"/>
    </source>
</evidence>
<evidence type="ECO:0000256" key="1">
    <source>
        <dbReference type="ARBA" id="ARBA00004651"/>
    </source>
</evidence>
<keyword evidence="2" id="KW-0813">Transport</keyword>
<evidence type="ECO:0000313" key="9">
    <source>
        <dbReference type="Proteomes" id="UP001344906"/>
    </source>
</evidence>